<evidence type="ECO:0000256" key="1">
    <source>
        <dbReference type="ARBA" id="ARBA00004604"/>
    </source>
</evidence>
<sequence length="754" mass="82630">MELSRYFEPKRVYRPFYSNGVAGISENGLLVTASGEDRVAVTDIETGDRVGAELELEDTVTSVGISPDGRYVVACGRSSLMVLYERDDEEEGFKVLKKIARAHSSPVIVCAMDPTSSLVATGGAEGGVKVWDLRGGHMTHSFTGHGGVVSALAFFCRGTDLRLASGSEDTKIRLWNLARAKCTAVLDGHVSVVRGLEFSADGRRLVSAGRDRVVNVWEGTKLVKTIPVKESIEAVSLLLDDDDCVYTGGEEGVVRRWRVSTGEKELESEEGVSEGGDSSVVAMVRHSGALYAMFSDQTIAVLDAQTLQVDRRIAGTHGEIVDCCYLGESGDRLALATNSSPDIRLVSTARNMVDYDVLAGEHTDIVVALDCSRDGRLLLSAGKDRVARLWDIEKRAAVQQFRGHAGSVGAVGVPKHVTSPTWVVTGSQDLTVKRWSVARGTAEWTRRAHDKDINAIDVSRDGRFFATASQDRTVKVWDAGSGEVVGILRGHRRGVWTVRFSTFNDDTLVTGSGDKTVKLWSLRSMACVRTFEGHANSVLKVGILSEGRQIASAAGDGLVKVWDAQTGECSCTLDNHEDKVWSLAVRGQELISGGGDSVITVWTDVTAQKEQEEAQAHEREVEQDQEFENLVRQGKYKAAVLIGLESLNHPLRLLRVFNQMSDAEMRALMEELEPDHVSKLLLRVRDWNTRTKSSRISQRIIYHILQTHSIDELLALPGIMKTVDALLPYSNRHYSKLENIIEDGYLVDYVIEGA</sequence>
<accession>A0A642V3Q2</accession>
<dbReference type="GO" id="GO:0034511">
    <property type="term" value="F:U3 snoRNA binding"/>
    <property type="evidence" value="ECO:0007669"/>
    <property type="project" value="TreeGrafter"/>
</dbReference>
<evidence type="ECO:0000256" key="4">
    <source>
        <dbReference type="ARBA" id="ARBA00023242"/>
    </source>
</evidence>
<proteinExistence type="predicted"/>
<feature type="repeat" description="WD" evidence="5">
    <location>
        <begin position="488"/>
        <end position="530"/>
    </location>
</feature>
<dbReference type="CDD" id="cd00200">
    <property type="entry name" value="WD40"/>
    <property type="match status" value="1"/>
</dbReference>
<gene>
    <name evidence="7" type="ORF">TRICI_003489</name>
</gene>
<protein>
    <recommendedName>
        <fullName evidence="6">U3 small nucleolar RNA-associated protein 13 C-terminal domain-containing protein</fullName>
    </recommendedName>
</protein>
<dbReference type="PRINTS" id="PR00320">
    <property type="entry name" value="GPROTEINBRPT"/>
</dbReference>
<feature type="domain" description="U3 small nucleolar RNA-associated protein 13 C-terminal" evidence="6">
    <location>
        <begin position="624"/>
        <end position="752"/>
    </location>
</feature>
<dbReference type="PANTHER" id="PTHR19854:SF15">
    <property type="entry name" value="TRANSDUCIN BETA-LIKE PROTEIN 3"/>
    <property type="match status" value="1"/>
</dbReference>
<dbReference type="PROSITE" id="PS50294">
    <property type="entry name" value="WD_REPEATS_REGION"/>
    <property type="match status" value="7"/>
</dbReference>
<dbReference type="PANTHER" id="PTHR19854">
    <property type="entry name" value="TRANSDUCIN BETA-LIKE 3"/>
    <property type="match status" value="1"/>
</dbReference>
<feature type="repeat" description="WD" evidence="5">
    <location>
        <begin position="359"/>
        <end position="400"/>
    </location>
</feature>
<name>A0A642V3Q2_9ASCO</name>
<organism evidence="7 8">
    <name type="scientific">Trichomonascus ciferrii</name>
    <dbReference type="NCBI Taxonomy" id="44093"/>
    <lineage>
        <taxon>Eukaryota</taxon>
        <taxon>Fungi</taxon>
        <taxon>Dikarya</taxon>
        <taxon>Ascomycota</taxon>
        <taxon>Saccharomycotina</taxon>
        <taxon>Dipodascomycetes</taxon>
        <taxon>Dipodascales</taxon>
        <taxon>Trichomonascaceae</taxon>
        <taxon>Trichomonascus</taxon>
        <taxon>Trichomonascus ciferrii complex</taxon>
    </lineage>
</organism>
<dbReference type="SUPFAM" id="SSF50978">
    <property type="entry name" value="WD40 repeat-like"/>
    <property type="match status" value="2"/>
</dbReference>
<dbReference type="InterPro" id="IPR020472">
    <property type="entry name" value="WD40_PAC1"/>
</dbReference>
<dbReference type="VEuPathDB" id="FungiDB:TRICI_003489"/>
<keyword evidence="2 5" id="KW-0853">WD repeat</keyword>
<dbReference type="PROSITE" id="PS00678">
    <property type="entry name" value="WD_REPEATS_1"/>
    <property type="match status" value="3"/>
</dbReference>
<dbReference type="InterPro" id="IPR013934">
    <property type="entry name" value="Utp13_C"/>
</dbReference>
<dbReference type="SMART" id="SM00320">
    <property type="entry name" value="WD40"/>
    <property type="match status" value="11"/>
</dbReference>
<dbReference type="GO" id="GO:0000472">
    <property type="term" value="P:endonucleolytic cleavage to generate mature 5'-end of SSU-rRNA from (SSU-rRNA, 5.8S rRNA, LSU-rRNA)"/>
    <property type="evidence" value="ECO:0007669"/>
    <property type="project" value="TreeGrafter"/>
</dbReference>
<feature type="repeat" description="WD" evidence="5">
    <location>
        <begin position="531"/>
        <end position="572"/>
    </location>
</feature>
<evidence type="ECO:0000313" key="7">
    <source>
        <dbReference type="EMBL" id="KAA8912372.1"/>
    </source>
</evidence>
<comment type="subcellular location">
    <subcellularLocation>
        <location evidence="1">Nucleus</location>
        <location evidence="1">Nucleolus</location>
    </subcellularLocation>
</comment>
<feature type="repeat" description="WD" evidence="5">
    <location>
        <begin position="446"/>
        <end position="487"/>
    </location>
</feature>
<dbReference type="PROSITE" id="PS50082">
    <property type="entry name" value="WD_REPEATS_2"/>
    <property type="match status" value="8"/>
</dbReference>
<dbReference type="GO" id="GO:0032040">
    <property type="term" value="C:small-subunit processome"/>
    <property type="evidence" value="ECO:0007669"/>
    <property type="project" value="InterPro"/>
</dbReference>
<evidence type="ECO:0000256" key="2">
    <source>
        <dbReference type="ARBA" id="ARBA00022574"/>
    </source>
</evidence>
<dbReference type="InterPro" id="IPR036322">
    <property type="entry name" value="WD40_repeat_dom_sf"/>
</dbReference>
<reference evidence="7" key="1">
    <citation type="journal article" date="2019" name="G3 (Bethesda)">
        <title>Genome Assemblies of Two Rare Opportunistic Yeast Pathogens: Diutina rugosa (syn. Candida rugosa) and Trichomonascus ciferrii (syn. Candida ciferrii).</title>
        <authorList>
            <person name="Mixao V."/>
            <person name="Saus E."/>
            <person name="Hansen A.P."/>
            <person name="Lass-Florl C."/>
            <person name="Gabaldon T."/>
        </authorList>
    </citation>
    <scope>NUCLEOTIDE SEQUENCE</scope>
    <source>
        <strain evidence="7">CBS 4856</strain>
    </source>
</reference>
<feature type="repeat" description="WD" evidence="5">
    <location>
        <begin position="142"/>
        <end position="185"/>
    </location>
</feature>
<dbReference type="Gene3D" id="2.130.10.10">
    <property type="entry name" value="YVTN repeat-like/Quinoprotein amine dehydrogenase"/>
    <property type="match status" value="3"/>
</dbReference>
<dbReference type="EMBL" id="SWFS01000256">
    <property type="protein sequence ID" value="KAA8912372.1"/>
    <property type="molecule type" value="Genomic_DNA"/>
</dbReference>
<evidence type="ECO:0000256" key="5">
    <source>
        <dbReference type="PROSITE-ProRule" id="PRU00221"/>
    </source>
</evidence>
<keyword evidence="4" id="KW-0539">Nucleus</keyword>
<dbReference type="GO" id="GO:0030686">
    <property type="term" value="C:90S preribosome"/>
    <property type="evidence" value="ECO:0007669"/>
    <property type="project" value="TreeGrafter"/>
</dbReference>
<dbReference type="Pfam" id="PF08625">
    <property type="entry name" value="Utp13"/>
    <property type="match status" value="1"/>
</dbReference>
<keyword evidence="8" id="KW-1185">Reference proteome</keyword>
<dbReference type="Pfam" id="PF00400">
    <property type="entry name" value="WD40"/>
    <property type="match status" value="10"/>
</dbReference>
<feature type="repeat" description="WD" evidence="5">
    <location>
        <begin position="100"/>
        <end position="141"/>
    </location>
</feature>
<feature type="repeat" description="WD" evidence="5">
    <location>
        <begin position="573"/>
        <end position="602"/>
    </location>
</feature>
<dbReference type="InterPro" id="IPR019775">
    <property type="entry name" value="WD40_repeat_CS"/>
</dbReference>
<evidence type="ECO:0000259" key="6">
    <source>
        <dbReference type="Pfam" id="PF08625"/>
    </source>
</evidence>
<comment type="caution">
    <text evidence="7">The sequence shown here is derived from an EMBL/GenBank/DDBJ whole genome shotgun (WGS) entry which is preliminary data.</text>
</comment>
<evidence type="ECO:0000313" key="8">
    <source>
        <dbReference type="Proteomes" id="UP000761534"/>
    </source>
</evidence>
<feature type="repeat" description="WD" evidence="5">
    <location>
        <begin position="186"/>
        <end position="218"/>
    </location>
</feature>
<dbReference type="OrthoDB" id="5414888at2759"/>
<dbReference type="InterPro" id="IPR001680">
    <property type="entry name" value="WD40_rpt"/>
</dbReference>
<dbReference type="InterPro" id="IPR015943">
    <property type="entry name" value="WD40/YVTN_repeat-like_dom_sf"/>
</dbReference>
<dbReference type="AlphaFoldDB" id="A0A642V3Q2"/>
<evidence type="ECO:0000256" key="3">
    <source>
        <dbReference type="ARBA" id="ARBA00022737"/>
    </source>
</evidence>
<dbReference type="GO" id="GO:0000480">
    <property type="term" value="P:endonucleolytic cleavage in 5'-ETS of tricistronic rRNA transcript (SSU-rRNA, 5.8S rRNA, LSU-rRNA)"/>
    <property type="evidence" value="ECO:0007669"/>
    <property type="project" value="TreeGrafter"/>
</dbReference>
<dbReference type="Proteomes" id="UP000761534">
    <property type="component" value="Unassembled WGS sequence"/>
</dbReference>
<keyword evidence="3" id="KW-0677">Repeat</keyword>